<organism evidence="2 3">
    <name type="scientific">Panagrolaimus superbus</name>
    <dbReference type="NCBI Taxonomy" id="310955"/>
    <lineage>
        <taxon>Eukaryota</taxon>
        <taxon>Metazoa</taxon>
        <taxon>Ecdysozoa</taxon>
        <taxon>Nematoda</taxon>
        <taxon>Chromadorea</taxon>
        <taxon>Rhabditida</taxon>
        <taxon>Tylenchina</taxon>
        <taxon>Panagrolaimomorpha</taxon>
        <taxon>Panagrolaimoidea</taxon>
        <taxon>Panagrolaimidae</taxon>
        <taxon>Panagrolaimus</taxon>
    </lineage>
</organism>
<feature type="region of interest" description="Disordered" evidence="1">
    <location>
        <begin position="72"/>
        <end position="102"/>
    </location>
</feature>
<proteinExistence type="predicted"/>
<feature type="compositionally biased region" description="Low complexity" evidence="1">
    <location>
        <begin position="73"/>
        <end position="84"/>
    </location>
</feature>
<reference evidence="3" key="1">
    <citation type="submission" date="2022-11" db="UniProtKB">
        <authorList>
            <consortium name="WormBaseParasite"/>
        </authorList>
    </citation>
    <scope>IDENTIFICATION</scope>
</reference>
<sequence>MSPTLSSTRRIKFLFYLNDKKPELLIDQISSDMSSHEEEKFWNEVLNGWDTTEDKYENRLLEKIRRRLHHLKSTASSSTDSVPSILQSNEETQKVEVRRRGR</sequence>
<accession>A0A914YMN8</accession>
<dbReference type="AlphaFoldDB" id="A0A914YMN8"/>
<evidence type="ECO:0000256" key="1">
    <source>
        <dbReference type="SAM" id="MobiDB-lite"/>
    </source>
</evidence>
<dbReference type="Proteomes" id="UP000887577">
    <property type="component" value="Unplaced"/>
</dbReference>
<protein>
    <submittedName>
        <fullName evidence="3">Uncharacterized protein</fullName>
    </submittedName>
</protein>
<name>A0A914YMN8_9BILA</name>
<evidence type="ECO:0000313" key="3">
    <source>
        <dbReference type="WBParaSite" id="PSU_v2.g20851.t1"/>
    </source>
</evidence>
<dbReference type="WBParaSite" id="PSU_v2.g20851.t1">
    <property type="protein sequence ID" value="PSU_v2.g20851.t1"/>
    <property type="gene ID" value="PSU_v2.g20851"/>
</dbReference>
<evidence type="ECO:0000313" key="2">
    <source>
        <dbReference type="Proteomes" id="UP000887577"/>
    </source>
</evidence>
<keyword evidence="2" id="KW-1185">Reference proteome</keyword>
<feature type="compositionally biased region" description="Basic and acidic residues" evidence="1">
    <location>
        <begin position="91"/>
        <end position="102"/>
    </location>
</feature>